<proteinExistence type="inferred from homology"/>
<evidence type="ECO:0000256" key="3">
    <source>
        <dbReference type="ARBA" id="ARBA00022475"/>
    </source>
</evidence>
<feature type="transmembrane region" description="Helical" evidence="7">
    <location>
        <begin position="36"/>
        <end position="60"/>
    </location>
</feature>
<evidence type="ECO:0000313" key="9">
    <source>
        <dbReference type="EMBL" id="MCK0209470.1"/>
    </source>
</evidence>
<keyword evidence="3" id="KW-1003">Cell membrane</keyword>
<keyword evidence="5 7" id="KW-1133">Transmembrane helix</keyword>
<evidence type="ECO:0000313" key="10">
    <source>
        <dbReference type="Proteomes" id="UP001202867"/>
    </source>
</evidence>
<protein>
    <submittedName>
        <fullName evidence="9">Trimeric intracellular cation channel family protein</fullName>
    </submittedName>
</protein>
<evidence type="ECO:0000256" key="7">
    <source>
        <dbReference type="SAM" id="Phobius"/>
    </source>
</evidence>
<feature type="transmembrane region" description="Helical" evidence="7">
    <location>
        <begin position="6"/>
        <end position="29"/>
    </location>
</feature>
<reference evidence="10" key="2">
    <citation type="submission" date="2023-07" db="EMBL/GenBank/DDBJ databases">
        <title>Ancylobacter moscoviensis sp. nov., facultatively methylotrophic bacteria from activated sludge and the reclassification of Starkeya novella (Starkey 1934) Kelly et al. 2000 as Ancylobacter novellus comb. nov., Starkeya koreensis Im et al. 2006 as Ancylobacter koreensis comb.nov., Angulomicrobium tetraedrale Vasil'eva et al. 1986 as Ancylobacter tetraedralis comb. nov., Angulomicrobium amanitiforme Fritz et al. 2004 as Ancylobacter amanitiformis comb. nov. and Methylorhabdus multivorans Doronina et al. 1996 as Ancylobacter multivorans comb. nov. and emended description of the genus Ancylobacter.</title>
        <authorList>
            <person name="Doronina N."/>
            <person name="Chemodurova A."/>
            <person name="Grouzdev D."/>
            <person name="Koziaeva V."/>
            <person name="Shi W."/>
            <person name="Wu L."/>
            <person name="Kaparullina E."/>
        </authorList>
    </citation>
    <scope>NUCLEOTIDE SEQUENCE [LARGE SCALE GENOMIC DNA]</scope>
    <source>
        <strain evidence="10">Jip08</strain>
    </source>
</reference>
<dbReference type="Proteomes" id="UP001202867">
    <property type="component" value="Unassembled WGS sequence"/>
</dbReference>
<evidence type="ECO:0000256" key="4">
    <source>
        <dbReference type="ARBA" id="ARBA00022692"/>
    </source>
</evidence>
<dbReference type="Pfam" id="PF03458">
    <property type="entry name" value="Gly_transporter"/>
    <property type="match status" value="2"/>
</dbReference>
<feature type="transmembrane region" description="Helical" evidence="7">
    <location>
        <begin position="66"/>
        <end position="84"/>
    </location>
</feature>
<organism evidence="9 10">
    <name type="scientific">Ancylobacter koreensis</name>
    <dbReference type="NCBI Taxonomy" id="266121"/>
    <lineage>
        <taxon>Bacteria</taxon>
        <taxon>Pseudomonadati</taxon>
        <taxon>Pseudomonadota</taxon>
        <taxon>Alphaproteobacteria</taxon>
        <taxon>Hyphomicrobiales</taxon>
        <taxon>Xanthobacteraceae</taxon>
        <taxon>Ancylobacter</taxon>
    </lineage>
</organism>
<dbReference type="PANTHER" id="PTHR30506">
    <property type="entry name" value="INNER MEMBRANE PROTEIN"/>
    <property type="match status" value="1"/>
</dbReference>
<evidence type="ECO:0000256" key="5">
    <source>
        <dbReference type="ARBA" id="ARBA00022989"/>
    </source>
</evidence>
<dbReference type="RefSeq" id="WP_247201978.1">
    <property type="nucleotide sequence ID" value="NZ_JALKCG010000007.1"/>
</dbReference>
<evidence type="ECO:0000256" key="1">
    <source>
        <dbReference type="ARBA" id="ARBA00004651"/>
    </source>
</evidence>
<feature type="domain" description="Glycine transporter" evidence="8">
    <location>
        <begin position="97"/>
        <end position="168"/>
    </location>
</feature>
<reference evidence="9 10" key="1">
    <citation type="submission" date="2022-04" db="EMBL/GenBank/DDBJ databases">
        <authorList>
            <person name="Grouzdev D.S."/>
            <person name="Pantiukh K.S."/>
            <person name="Krutkina M.S."/>
        </authorList>
    </citation>
    <scope>NUCLEOTIDE SEQUENCE [LARGE SCALE GENOMIC DNA]</scope>
    <source>
        <strain evidence="9 10">Jip08</strain>
    </source>
</reference>
<feature type="transmembrane region" description="Helical" evidence="7">
    <location>
        <begin position="122"/>
        <end position="142"/>
    </location>
</feature>
<name>A0ABT0DQB3_9HYPH</name>
<comment type="similarity">
    <text evidence="2">Belongs to the UPF0126 family.</text>
</comment>
<comment type="subcellular location">
    <subcellularLocation>
        <location evidence="1">Cell membrane</location>
        <topology evidence="1">Multi-pass membrane protein</topology>
    </subcellularLocation>
</comment>
<feature type="domain" description="Glycine transporter" evidence="8">
    <location>
        <begin position="11"/>
        <end position="83"/>
    </location>
</feature>
<comment type="caution">
    <text evidence="9">The sequence shown here is derived from an EMBL/GenBank/DDBJ whole genome shotgun (WGS) entry which is preliminary data.</text>
</comment>
<accession>A0ABT0DQB3</accession>
<dbReference type="InterPro" id="IPR005115">
    <property type="entry name" value="Gly_transporter"/>
</dbReference>
<keyword evidence="6 7" id="KW-0472">Membrane</keyword>
<feature type="transmembrane region" description="Helical" evidence="7">
    <location>
        <begin position="154"/>
        <end position="174"/>
    </location>
</feature>
<gene>
    <name evidence="9" type="ORF">MWN33_15660</name>
</gene>
<keyword evidence="10" id="KW-1185">Reference proteome</keyword>
<evidence type="ECO:0000256" key="6">
    <source>
        <dbReference type="ARBA" id="ARBA00023136"/>
    </source>
</evidence>
<dbReference type="EMBL" id="JALKCG010000007">
    <property type="protein sequence ID" value="MCK0209470.1"/>
    <property type="molecule type" value="Genomic_DNA"/>
</dbReference>
<evidence type="ECO:0000256" key="2">
    <source>
        <dbReference type="ARBA" id="ARBA00008193"/>
    </source>
</evidence>
<keyword evidence="4 7" id="KW-0812">Transmembrane</keyword>
<evidence type="ECO:0000259" key="8">
    <source>
        <dbReference type="Pfam" id="PF03458"/>
    </source>
</evidence>
<sequence>MEARAGGLVLALNLVGTAVFALSGGLAGVRRGMDLFGVLVLALVTAAAGGGVRDVLIGAIPPAFVAGWHALALALAAGLFAFRFPDLLERVKAPELLLDAAGLGVFAATGTEKALAFGVSPLMAAILGMVTGIGGGMVRDVLTGRPPEVLYADIYAVAALAGAVLVAGGHQFGIRAAMTLRPGAALCSFLRMMAIHRGWKLPMARRAGSTRANSSSRRLKGLARLAHSSPSVNLH</sequence>
<dbReference type="PANTHER" id="PTHR30506:SF3">
    <property type="entry name" value="UPF0126 INNER MEMBRANE PROTEIN YADS-RELATED"/>
    <property type="match status" value="1"/>
</dbReference>